<reference evidence="3 4" key="1">
    <citation type="journal article" date="2021" name="Int. J. Syst. Evol. Microbiol.">
        <title>Reticulibacter mediterranei gen. nov., sp. nov., within the new family Reticulibacteraceae fam. nov., and Ktedonospora formicarum gen. nov., sp. nov., Ktedonobacter robiniae sp. nov., Dictyobacter formicarum sp. nov. and Dictyobacter arantiisoli sp. nov., belonging to the class Ktedonobacteria.</title>
        <authorList>
            <person name="Yabe S."/>
            <person name="Zheng Y."/>
            <person name="Wang C.M."/>
            <person name="Sakai Y."/>
            <person name="Abe K."/>
            <person name="Yokota A."/>
            <person name="Donadio S."/>
            <person name="Cavaletti L."/>
            <person name="Monciardini P."/>
        </authorList>
    </citation>
    <scope>NUCLEOTIDE SEQUENCE [LARGE SCALE GENOMIC DNA]</scope>
    <source>
        <strain evidence="3 4">SOSP1-30</strain>
    </source>
</reference>
<sequence length="384" mass="41724">MKPLSELLNTRLEEHMYKGHLAKAPGFMPPPVFFGQETEVDELVKLAQRVRTHPAIQPDPEFARRLETRLRAHAYTSQQKRPAGFWWQFRFLQPLSTPLALAAILLCLVLGTAGVALAAQTATPNTPLYGVKSWIQQVQMTLINSPADQAELHLRIVRDHLTALKSAAAASQQDVYLNELTELEQQLTTATQSVGAIPPGKDHTLLSQELATTQTNVRQTLRNLLPALKTTAQLATTEALEHLGEQVTHLQSATVILSPSSHGQVTIILSGTHFQSGARLWINNQPVNATGSIQQGTYVFLVEWRTERSIKTIYLSNPDATLVRTGTIMITTASPDNGNGKANTPGSNNKGSGNNGNGNNTHDHGSGNQNTGNGKPGVDPTPHH</sequence>
<accession>A0ABQ3UM25</accession>
<feature type="domain" description="DUF5667" evidence="2">
    <location>
        <begin position="122"/>
        <end position="224"/>
    </location>
</feature>
<feature type="compositionally biased region" description="Low complexity" evidence="1">
    <location>
        <begin position="343"/>
        <end position="360"/>
    </location>
</feature>
<name>A0ABQ3UM25_9CHLR</name>
<gene>
    <name evidence="3" type="ORF">KSB_22490</name>
</gene>
<evidence type="ECO:0000313" key="4">
    <source>
        <dbReference type="Proteomes" id="UP000654345"/>
    </source>
</evidence>
<dbReference type="InterPro" id="IPR043725">
    <property type="entry name" value="DUF5667"/>
</dbReference>
<feature type="compositionally biased region" description="Polar residues" evidence="1">
    <location>
        <begin position="332"/>
        <end position="342"/>
    </location>
</feature>
<dbReference type="EMBL" id="BNJG01000001">
    <property type="protein sequence ID" value="GHO53774.1"/>
    <property type="molecule type" value="Genomic_DNA"/>
</dbReference>
<organism evidence="3 4">
    <name type="scientific">Ktedonobacter robiniae</name>
    <dbReference type="NCBI Taxonomy" id="2778365"/>
    <lineage>
        <taxon>Bacteria</taxon>
        <taxon>Bacillati</taxon>
        <taxon>Chloroflexota</taxon>
        <taxon>Ktedonobacteria</taxon>
        <taxon>Ktedonobacterales</taxon>
        <taxon>Ktedonobacteraceae</taxon>
        <taxon>Ktedonobacter</taxon>
    </lineage>
</organism>
<evidence type="ECO:0000256" key="1">
    <source>
        <dbReference type="SAM" id="MobiDB-lite"/>
    </source>
</evidence>
<proteinExistence type="predicted"/>
<protein>
    <recommendedName>
        <fullName evidence="2">DUF5667 domain-containing protein</fullName>
    </recommendedName>
</protein>
<evidence type="ECO:0000259" key="2">
    <source>
        <dbReference type="Pfam" id="PF18915"/>
    </source>
</evidence>
<keyword evidence="4" id="KW-1185">Reference proteome</keyword>
<dbReference type="Proteomes" id="UP000654345">
    <property type="component" value="Unassembled WGS sequence"/>
</dbReference>
<dbReference type="RefSeq" id="WP_201370557.1">
    <property type="nucleotide sequence ID" value="NZ_BNJG01000001.1"/>
</dbReference>
<comment type="caution">
    <text evidence="3">The sequence shown here is derived from an EMBL/GenBank/DDBJ whole genome shotgun (WGS) entry which is preliminary data.</text>
</comment>
<feature type="region of interest" description="Disordered" evidence="1">
    <location>
        <begin position="332"/>
        <end position="384"/>
    </location>
</feature>
<dbReference type="Pfam" id="PF18915">
    <property type="entry name" value="DUF5667"/>
    <property type="match status" value="1"/>
</dbReference>
<evidence type="ECO:0000313" key="3">
    <source>
        <dbReference type="EMBL" id="GHO53774.1"/>
    </source>
</evidence>